<dbReference type="AlphaFoldDB" id="A0A930LB79"/>
<name>A0A930LB79_9MICC</name>
<dbReference type="EMBL" id="JABZXR010000030">
    <property type="protein sequence ID" value="MBF1664227.1"/>
    <property type="molecule type" value="Genomic_DNA"/>
</dbReference>
<feature type="transmembrane region" description="Helical" evidence="2">
    <location>
        <begin position="116"/>
        <end position="137"/>
    </location>
</feature>
<keyword evidence="2" id="KW-0812">Transmembrane</keyword>
<feature type="region of interest" description="Disordered" evidence="1">
    <location>
        <begin position="159"/>
        <end position="206"/>
    </location>
</feature>
<gene>
    <name evidence="3" type="ORF">HXO64_06690</name>
</gene>
<keyword evidence="2" id="KW-1133">Transmembrane helix</keyword>
<dbReference type="Proteomes" id="UP000756427">
    <property type="component" value="Unassembled WGS sequence"/>
</dbReference>
<reference evidence="3" key="1">
    <citation type="submission" date="2020-04" db="EMBL/GenBank/DDBJ databases">
        <title>Deep metagenomics examines the oral microbiome during advanced dental caries in children, revealing novel taxa and co-occurrences with host molecules.</title>
        <authorList>
            <person name="Baker J.L."/>
            <person name="Morton J.T."/>
            <person name="Dinis M."/>
            <person name="Alvarez R."/>
            <person name="Tran N.C."/>
            <person name="Knight R."/>
            <person name="Edlund A."/>
        </authorList>
    </citation>
    <scope>NUCLEOTIDE SEQUENCE</scope>
    <source>
        <strain evidence="3">JCVI_44_bin.2</strain>
    </source>
</reference>
<sequence length="221" mass="23884">MSIGERKAAENMRRRRFYAAAMSVNALIWSAVLAGLAYVGLIGPAAWAVARQEAVLGKVFTGWLTKVNMPAVLWENGTVFISSYSGDTAHLTSGETVAIDDITVTHPLNVIAERAVTANTVTAGIVVGFVLLLAILLRPTDVTDASLLEKDLTGAFEWPTPTTSAKQRQKARERRQQRLEEFAAAQAEADTLDAETQNHAQEQAAGVEFLETRLSEGTANE</sequence>
<feature type="transmembrane region" description="Helical" evidence="2">
    <location>
        <begin position="20"/>
        <end position="41"/>
    </location>
</feature>
<proteinExistence type="predicted"/>
<evidence type="ECO:0000313" key="3">
    <source>
        <dbReference type="EMBL" id="MBF1664227.1"/>
    </source>
</evidence>
<evidence type="ECO:0000256" key="1">
    <source>
        <dbReference type="SAM" id="MobiDB-lite"/>
    </source>
</evidence>
<comment type="caution">
    <text evidence="3">The sequence shown here is derived from an EMBL/GenBank/DDBJ whole genome shotgun (WGS) entry which is preliminary data.</text>
</comment>
<accession>A0A930LB79</accession>
<evidence type="ECO:0000256" key="2">
    <source>
        <dbReference type="SAM" id="Phobius"/>
    </source>
</evidence>
<organism evidence="3 4">
    <name type="scientific">Rothia mucilaginosa</name>
    <dbReference type="NCBI Taxonomy" id="43675"/>
    <lineage>
        <taxon>Bacteria</taxon>
        <taxon>Bacillati</taxon>
        <taxon>Actinomycetota</taxon>
        <taxon>Actinomycetes</taxon>
        <taxon>Micrococcales</taxon>
        <taxon>Micrococcaceae</taxon>
        <taxon>Rothia</taxon>
    </lineage>
</organism>
<dbReference type="RefSeq" id="WP_303975958.1">
    <property type="nucleotide sequence ID" value="NZ_JABZXR010000030.1"/>
</dbReference>
<protein>
    <submittedName>
        <fullName evidence="3">Uncharacterized protein</fullName>
    </submittedName>
</protein>
<keyword evidence="2" id="KW-0472">Membrane</keyword>
<evidence type="ECO:0000313" key="4">
    <source>
        <dbReference type="Proteomes" id="UP000756427"/>
    </source>
</evidence>